<feature type="transmembrane region" description="Helical" evidence="1">
    <location>
        <begin position="193"/>
        <end position="213"/>
    </location>
</feature>
<proteinExistence type="predicted"/>
<reference evidence="2" key="1">
    <citation type="journal article" date="2020" name="Nature">
        <title>Giant virus diversity and host interactions through global metagenomics.</title>
        <authorList>
            <person name="Schulz F."/>
            <person name="Roux S."/>
            <person name="Paez-Espino D."/>
            <person name="Jungbluth S."/>
            <person name="Walsh D.A."/>
            <person name="Denef V.J."/>
            <person name="McMahon K.D."/>
            <person name="Konstantinidis K.T."/>
            <person name="Eloe-Fadrosh E.A."/>
            <person name="Kyrpides N.C."/>
            <person name="Woyke T."/>
        </authorList>
    </citation>
    <scope>NUCLEOTIDE SEQUENCE</scope>
    <source>
        <strain evidence="2">GVMAG-M-3300021473-15</strain>
    </source>
</reference>
<keyword evidence="1" id="KW-0812">Transmembrane</keyword>
<accession>A0A6C0CTQ5</accession>
<dbReference type="AlphaFoldDB" id="A0A6C0CTQ5"/>
<name>A0A6C0CTQ5_9ZZZZ</name>
<feature type="transmembrane region" description="Helical" evidence="1">
    <location>
        <begin position="85"/>
        <end position="108"/>
    </location>
</feature>
<dbReference type="EMBL" id="MN739477">
    <property type="protein sequence ID" value="QHT06875.1"/>
    <property type="molecule type" value="Genomic_DNA"/>
</dbReference>
<evidence type="ECO:0000313" key="2">
    <source>
        <dbReference type="EMBL" id="QHT06875.1"/>
    </source>
</evidence>
<keyword evidence="1" id="KW-1133">Transmembrane helix</keyword>
<feature type="transmembrane region" description="Helical" evidence="1">
    <location>
        <begin position="129"/>
        <end position="152"/>
    </location>
</feature>
<feature type="transmembrane region" description="Helical" evidence="1">
    <location>
        <begin position="158"/>
        <end position="181"/>
    </location>
</feature>
<organism evidence="2">
    <name type="scientific">viral metagenome</name>
    <dbReference type="NCBI Taxonomy" id="1070528"/>
    <lineage>
        <taxon>unclassified sequences</taxon>
        <taxon>metagenomes</taxon>
        <taxon>organismal metagenomes</taxon>
    </lineage>
</organism>
<feature type="transmembrane region" description="Helical" evidence="1">
    <location>
        <begin position="43"/>
        <end position="65"/>
    </location>
</feature>
<sequence>MKINGKTFTNIILFGKIGLLFFLSILGLVNYETRYIIAHPDYLIGDAYMVASVSAICAGLMFILHNNNKGIESSVLWHKGFESCFMVFLFFFFFAIIREFSGYFNFMANFSPKSTSDQLNQREAKENPAVFGISLTVALLFTIVVIYLAIVIREPITIPFWLFISEYVFVTVVISVVETMVSLRHEKDNKKGAAFFFTNFLLFTGVFFVLQYGGMNKELLELQNDKCLYNFPEKLHVY</sequence>
<protein>
    <submittedName>
        <fullName evidence="2">Uncharacterized protein</fullName>
    </submittedName>
</protein>
<evidence type="ECO:0000256" key="1">
    <source>
        <dbReference type="SAM" id="Phobius"/>
    </source>
</evidence>
<feature type="transmembrane region" description="Helical" evidence="1">
    <location>
        <begin position="12"/>
        <end position="31"/>
    </location>
</feature>
<keyword evidence="1" id="KW-0472">Membrane</keyword>